<dbReference type="EC" id="2.5.1.18" evidence="3"/>
<evidence type="ECO:0000259" key="5">
    <source>
        <dbReference type="PROSITE" id="PS50405"/>
    </source>
</evidence>
<evidence type="ECO:0000313" key="7">
    <source>
        <dbReference type="Proteomes" id="UP000243686"/>
    </source>
</evidence>
<dbReference type="InterPro" id="IPR036282">
    <property type="entry name" value="Glutathione-S-Trfase_C_sf"/>
</dbReference>
<keyword evidence="4 6" id="KW-0808">Transferase</keyword>
<feature type="non-terminal residue" evidence="6">
    <location>
        <position position="1"/>
    </location>
</feature>
<dbReference type="InterPro" id="IPR010987">
    <property type="entry name" value="Glutathione-S-Trfase_C-like"/>
</dbReference>
<reference evidence="6 7" key="1">
    <citation type="submission" date="2015-03" db="EMBL/GenBank/DDBJ databases">
        <title>Draft genome of the nematode, Opisthorchis viverrini.</title>
        <authorList>
            <person name="Mitreva M."/>
        </authorList>
    </citation>
    <scope>NUCLEOTIDE SEQUENCE [LARGE SCALE GENOMIC DNA]</scope>
    <source>
        <strain evidence="6">Khon Kaen</strain>
    </source>
</reference>
<dbReference type="PROSITE" id="PS50405">
    <property type="entry name" value="GST_CTER"/>
    <property type="match status" value="1"/>
</dbReference>
<comment type="similarity">
    <text evidence="1">Belongs to the GST superfamily. Mu family.</text>
</comment>
<proteinExistence type="inferred from homology"/>
<name>A0A1S8WNS7_OPIVI</name>
<dbReference type="Pfam" id="PF00043">
    <property type="entry name" value="GST_C"/>
    <property type="match status" value="1"/>
</dbReference>
<dbReference type="GO" id="GO:0004364">
    <property type="term" value="F:glutathione transferase activity"/>
    <property type="evidence" value="ECO:0007669"/>
    <property type="project" value="UniProtKB-EC"/>
</dbReference>
<evidence type="ECO:0000256" key="1">
    <source>
        <dbReference type="ARBA" id="ARBA00005861"/>
    </source>
</evidence>
<keyword evidence="7" id="KW-1185">Reference proteome</keyword>
<dbReference type="GO" id="GO:0042178">
    <property type="term" value="P:xenobiotic catabolic process"/>
    <property type="evidence" value="ECO:0007669"/>
    <property type="project" value="UniProtKB-ARBA"/>
</dbReference>
<dbReference type="SUPFAM" id="SSF47616">
    <property type="entry name" value="GST C-terminal domain-like"/>
    <property type="match status" value="1"/>
</dbReference>
<gene>
    <name evidence="6" type="ORF">X801_08248</name>
</gene>
<evidence type="ECO:0000256" key="2">
    <source>
        <dbReference type="ARBA" id="ARBA00011738"/>
    </source>
</evidence>
<evidence type="ECO:0000256" key="4">
    <source>
        <dbReference type="ARBA" id="ARBA00022679"/>
    </source>
</evidence>
<accession>A0A1S8WNS7</accession>
<dbReference type="AlphaFoldDB" id="A0A1S8WNS7"/>
<dbReference type="FunFam" id="1.20.1050.10:FF:000101">
    <property type="entry name" value="Glutathione S-transferase Mu 4"/>
    <property type="match status" value="1"/>
</dbReference>
<dbReference type="InterPro" id="IPR004046">
    <property type="entry name" value="GST_C"/>
</dbReference>
<dbReference type="Gene3D" id="1.20.1050.10">
    <property type="match status" value="1"/>
</dbReference>
<feature type="domain" description="GST C-terminal" evidence="5">
    <location>
        <begin position="51"/>
        <end position="156"/>
    </location>
</feature>
<feature type="non-terminal residue" evidence="6">
    <location>
        <position position="156"/>
    </location>
</feature>
<organism evidence="6 7">
    <name type="scientific">Opisthorchis viverrini</name>
    <name type="common">Southeast Asian liver fluke</name>
    <dbReference type="NCBI Taxonomy" id="6198"/>
    <lineage>
        <taxon>Eukaryota</taxon>
        <taxon>Metazoa</taxon>
        <taxon>Spiralia</taxon>
        <taxon>Lophotrochozoa</taxon>
        <taxon>Platyhelminthes</taxon>
        <taxon>Trematoda</taxon>
        <taxon>Digenea</taxon>
        <taxon>Opisthorchiida</taxon>
        <taxon>Opisthorchiata</taxon>
        <taxon>Opisthorchiidae</taxon>
        <taxon>Opisthorchis</taxon>
    </lineage>
</organism>
<dbReference type="EMBL" id="KV899739">
    <property type="protein sequence ID" value="OON15943.1"/>
    <property type="molecule type" value="Genomic_DNA"/>
</dbReference>
<sequence length="156" mass="17989">ISLHSRDKTRLISVSDQTKGLAHDNPDLQTVQRGSLLEQFASAFSVSHGLDDSHPVNTRLKLRISATVLMPAHPMHRFHYCVTFSALQEKLKPQLLADLPNHLDLFDRYLSKRTWLSGEKVDYPDFNLYDMLDTFNALEPTCLDNYPRLKKYLTDF</sequence>
<evidence type="ECO:0000256" key="3">
    <source>
        <dbReference type="ARBA" id="ARBA00012452"/>
    </source>
</evidence>
<protein>
    <recommendedName>
        <fullName evidence="3">glutathione transferase</fullName>
        <ecNumber evidence="3">2.5.1.18</ecNumber>
    </recommendedName>
</protein>
<evidence type="ECO:0000313" key="6">
    <source>
        <dbReference type="EMBL" id="OON15943.1"/>
    </source>
</evidence>
<comment type="subunit">
    <text evidence="2">Homodimer.</text>
</comment>
<dbReference type="Proteomes" id="UP000243686">
    <property type="component" value="Unassembled WGS sequence"/>
</dbReference>